<dbReference type="Pfam" id="PF15079">
    <property type="entry name" value="Tsc35"/>
    <property type="match status" value="1"/>
</dbReference>
<dbReference type="GO" id="GO:0005634">
    <property type="term" value="C:nucleus"/>
    <property type="evidence" value="ECO:0007669"/>
    <property type="project" value="TreeGrafter"/>
</dbReference>
<evidence type="ECO:0000256" key="1">
    <source>
        <dbReference type="SAM" id="Coils"/>
    </source>
</evidence>
<keyword evidence="2" id="KW-1185">Reference proteome</keyword>
<dbReference type="CTD" id="84066"/>
<keyword evidence="1" id="KW-0175">Coiled coil</keyword>
<dbReference type="PANTHER" id="PTHR36860">
    <property type="entry name" value="TESTIS-EXPRESSED PROTEIN 35"/>
    <property type="match status" value="1"/>
</dbReference>
<gene>
    <name evidence="3" type="primary">TEX35</name>
</gene>
<organism evidence="2 3">
    <name type="scientific">Tursiops truncatus</name>
    <name type="common">Atlantic bottle-nosed dolphin</name>
    <name type="synonym">Delphinus truncatus</name>
    <dbReference type="NCBI Taxonomy" id="9739"/>
    <lineage>
        <taxon>Eukaryota</taxon>
        <taxon>Metazoa</taxon>
        <taxon>Chordata</taxon>
        <taxon>Craniata</taxon>
        <taxon>Vertebrata</taxon>
        <taxon>Euteleostomi</taxon>
        <taxon>Mammalia</taxon>
        <taxon>Eutheria</taxon>
        <taxon>Laurasiatheria</taxon>
        <taxon>Artiodactyla</taxon>
        <taxon>Whippomorpha</taxon>
        <taxon>Cetacea</taxon>
        <taxon>Odontoceti</taxon>
        <taxon>Delphinidae</taxon>
        <taxon>Tursiops</taxon>
    </lineage>
</organism>
<evidence type="ECO:0000313" key="3">
    <source>
        <dbReference type="RefSeq" id="XP_019774215.1"/>
    </source>
</evidence>
<dbReference type="AlphaFoldDB" id="A0A2U3ZZN4"/>
<proteinExistence type="predicted"/>
<name>A0A2U3ZZN4_TURTR</name>
<sequence>MRKCELSWPRRWGYVGLSLSAVGQAGSGGWRVLPSPDAWQPESQPLSLQNKNYKAVCLELKPELIRVRSLFEAIPAARPKTHEETYDYKGAKQEGPFTKPGGTKELKNELREVREELKEKMKEIKQIKDVMDQEFEKLQEFVEIIKEMQKDVDEEMDVLINIQKNSKRRGPKEQQELRLIGKMDTDPQIRRKKMDGADGAPLALHKKMTALQQPKKDPMDSLHQCDTCCVMKPSLPLPQCYTPGFLFPPTSPGLSHSLTSCCKALVPLLSWPQDASLVLSPLWGLAL</sequence>
<dbReference type="InterPro" id="IPR027874">
    <property type="entry name" value="Tex35"/>
</dbReference>
<dbReference type="InParanoid" id="A0A2U3ZZN4"/>
<protein>
    <submittedName>
        <fullName evidence="3">Testis-expressed protein 35 isoform X1</fullName>
    </submittedName>
</protein>
<dbReference type="FunCoup" id="A0A2U3ZZN4">
    <property type="interactions" value="54"/>
</dbReference>
<reference evidence="3" key="1">
    <citation type="submission" date="2025-08" db="UniProtKB">
        <authorList>
            <consortium name="RefSeq"/>
        </authorList>
    </citation>
    <scope>IDENTIFICATION</scope>
    <source>
        <tissue evidence="3">Spleen</tissue>
    </source>
</reference>
<dbReference type="OrthoDB" id="9837524at2759"/>
<feature type="coiled-coil region" evidence="1">
    <location>
        <begin position="103"/>
        <end position="165"/>
    </location>
</feature>
<dbReference type="RefSeq" id="XP_019774215.1">
    <property type="nucleotide sequence ID" value="XM_019918656.2"/>
</dbReference>
<accession>A0A2U3ZZN4</accession>
<dbReference type="GeneID" id="101317583"/>
<evidence type="ECO:0000313" key="2">
    <source>
        <dbReference type="Proteomes" id="UP000245320"/>
    </source>
</evidence>
<dbReference type="PANTHER" id="PTHR36860:SF1">
    <property type="entry name" value="TESTIS-EXPRESSED PROTEIN 35"/>
    <property type="match status" value="1"/>
</dbReference>
<dbReference type="Proteomes" id="UP000245320">
    <property type="component" value="Chromosome 1"/>
</dbReference>